<evidence type="ECO:0000313" key="2">
    <source>
        <dbReference type="Proteomes" id="UP001156706"/>
    </source>
</evidence>
<organism evidence="1 2">
    <name type="scientific">Chitinimonas prasina</name>
    <dbReference type="NCBI Taxonomy" id="1434937"/>
    <lineage>
        <taxon>Bacteria</taxon>
        <taxon>Pseudomonadati</taxon>
        <taxon>Pseudomonadota</taxon>
        <taxon>Betaproteobacteria</taxon>
        <taxon>Neisseriales</taxon>
        <taxon>Chitinibacteraceae</taxon>
        <taxon>Chitinimonas</taxon>
    </lineage>
</organism>
<comment type="caution">
    <text evidence="1">The sequence shown here is derived from an EMBL/GenBank/DDBJ whole genome shotgun (WGS) entry which is preliminary data.</text>
</comment>
<accession>A0ABQ5YD11</accession>
<proteinExistence type="predicted"/>
<dbReference type="EMBL" id="BSOG01000001">
    <property type="protein sequence ID" value="GLR11230.1"/>
    <property type="molecule type" value="Genomic_DNA"/>
</dbReference>
<reference evidence="2" key="1">
    <citation type="journal article" date="2019" name="Int. J. Syst. Evol. Microbiol.">
        <title>The Global Catalogue of Microorganisms (GCM) 10K type strain sequencing project: providing services to taxonomists for standard genome sequencing and annotation.</title>
        <authorList>
            <consortium name="The Broad Institute Genomics Platform"/>
            <consortium name="The Broad Institute Genome Sequencing Center for Infectious Disease"/>
            <person name="Wu L."/>
            <person name="Ma J."/>
        </authorList>
    </citation>
    <scope>NUCLEOTIDE SEQUENCE [LARGE SCALE GENOMIC DNA]</scope>
    <source>
        <strain evidence="2">NBRC 110044</strain>
    </source>
</reference>
<sequence length="174" mass="19156">MAYARSNADGAVSRYTENGPVAIEQLQVGQLVYARDEATGETQLKPITQLILTPGKSLYALVTQSATGQLDRMEVTDNHPYWVKGQGWVESAQLKPGMVLQSLDHSELKVLTLNALERVETTYNFSVADFHTYFAGRQRVWVHNKCVCDAGQLYRGGNSLAARKGGTSRQPPAI</sequence>
<name>A0ABQ5YD11_9NEIS</name>
<dbReference type="Proteomes" id="UP001156706">
    <property type="component" value="Unassembled WGS sequence"/>
</dbReference>
<evidence type="ECO:0008006" key="3">
    <source>
        <dbReference type="Google" id="ProtNLM"/>
    </source>
</evidence>
<dbReference type="CDD" id="cd00081">
    <property type="entry name" value="Hint"/>
    <property type="match status" value="1"/>
</dbReference>
<dbReference type="SUPFAM" id="SSF51294">
    <property type="entry name" value="Hedgehog/intein (Hint) domain"/>
    <property type="match status" value="1"/>
</dbReference>
<dbReference type="Gene3D" id="2.170.16.10">
    <property type="entry name" value="Hedgehog/Intein (Hint) domain"/>
    <property type="match status" value="1"/>
</dbReference>
<protein>
    <recommendedName>
        <fullName evidence="3">Hint domain-containing protein</fullName>
    </recommendedName>
</protein>
<gene>
    <name evidence="1" type="ORF">GCM10007907_00200</name>
</gene>
<dbReference type="InterPro" id="IPR036844">
    <property type="entry name" value="Hint_dom_sf"/>
</dbReference>
<evidence type="ECO:0000313" key="1">
    <source>
        <dbReference type="EMBL" id="GLR11230.1"/>
    </source>
</evidence>
<keyword evidence="2" id="KW-1185">Reference proteome</keyword>
<dbReference type="Pfam" id="PF07591">
    <property type="entry name" value="PT-HINT"/>
    <property type="match status" value="1"/>
</dbReference>